<feature type="non-terminal residue" evidence="1">
    <location>
        <position position="1"/>
    </location>
</feature>
<organism evidence="1 2">
    <name type="scientific">Diploptera punctata</name>
    <name type="common">Pacific beetle cockroach</name>
    <dbReference type="NCBI Taxonomy" id="6984"/>
    <lineage>
        <taxon>Eukaryota</taxon>
        <taxon>Metazoa</taxon>
        <taxon>Ecdysozoa</taxon>
        <taxon>Arthropoda</taxon>
        <taxon>Hexapoda</taxon>
        <taxon>Insecta</taxon>
        <taxon>Pterygota</taxon>
        <taxon>Neoptera</taxon>
        <taxon>Polyneoptera</taxon>
        <taxon>Dictyoptera</taxon>
        <taxon>Blattodea</taxon>
        <taxon>Blaberoidea</taxon>
        <taxon>Blaberidae</taxon>
        <taxon>Diplopterinae</taxon>
        <taxon>Diploptera</taxon>
    </lineage>
</organism>
<dbReference type="EMBL" id="JASPKZ010002343">
    <property type="protein sequence ID" value="KAJ9595386.1"/>
    <property type="molecule type" value="Genomic_DNA"/>
</dbReference>
<accession>A0AAD8AA93</accession>
<comment type="caution">
    <text evidence="1">The sequence shown here is derived from an EMBL/GenBank/DDBJ whole genome shotgun (WGS) entry which is preliminary data.</text>
</comment>
<proteinExistence type="predicted"/>
<sequence>LPYSSNSSTHHYLHWYYIILHSLYDSTSNDLPFKYSYSKMISSSFMSRLQPNLLSKLSMITVACNSIIKRIILNSSNLVE</sequence>
<reference evidence="1" key="2">
    <citation type="submission" date="2023-05" db="EMBL/GenBank/DDBJ databases">
        <authorList>
            <person name="Fouks B."/>
        </authorList>
    </citation>
    <scope>NUCLEOTIDE SEQUENCE</scope>
    <source>
        <strain evidence="1">Stay&amp;Tobe</strain>
        <tissue evidence="1">Testes</tissue>
    </source>
</reference>
<dbReference type="Proteomes" id="UP001233999">
    <property type="component" value="Unassembled WGS sequence"/>
</dbReference>
<keyword evidence="2" id="KW-1185">Reference proteome</keyword>
<gene>
    <name evidence="1" type="ORF">L9F63_013436</name>
</gene>
<reference evidence="1" key="1">
    <citation type="journal article" date="2023" name="IScience">
        <title>Live-bearing cockroach genome reveals convergent evolutionary mechanisms linked to viviparity in insects and beyond.</title>
        <authorList>
            <person name="Fouks B."/>
            <person name="Harrison M.C."/>
            <person name="Mikhailova A.A."/>
            <person name="Marchal E."/>
            <person name="English S."/>
            <person name="Carruthers M."/>
            <person name="Jennings E.C."/>
            <person name="Chiamaka E.L."/>
            <person name="Frigard R.A."/>
            <person name="Pippel M."/>
            <person name="Attardo G.M."/>
            <person name="Benoit J.B."/>
            <person name="Bornberg-Bauer E."/>
            <person name="Tobe S.S."/>
        </authorList>
    </citation>
    <scope>NUCLEOTIDE SEQUENCE</scope>
    <source>
        <strain evidence="1">Stay&amp;Tobe</strain>
    </source>
</reference>
<name>A0AAD8AA93_DIPPU</name>
<protein>
    <submittedName>
        <fullName evidence="1">Uncharacterized protein</fullName>
    </submittedName>
</protein>
<dbReference type="AlphaFoldDB" id="A0AAD8AA93"/>
<evidence type="ECO:0000313" key="2">
    <source>
        <dbReference type="Proteomes" id="UP001233999"/>
    </source>
</evidence>
<evidence type="ECO:0000313" key="1">
    <source>
        <dbReference type="EMBL" id="KAJ9595386.1"/>
    </source>
</evidence>
<feature type="non-terminal residue" evidence="1">
    <location>
        <position position="80"/>
    </location>
</feature>